<keyword evidence="2 6" id="KW-0479">Metal-binding</keyword>
<dbReference type="RefSeq" id="WP_072936317.1">
    <property type="nucleotide sequence ID" value="NZ_FQUG01000010.1"/>
</dbReference>
<evidence type="ECO:0000259" key="7">
    <source>
        <dbReference type="PROSITE" id="PS51379"/>
    </source>
</evidence>
<dbReference type="EMBL" id="FQUG01000010">
    <property type="protein sequence ID" value="SHF25484.1"/>
    <property type="molecule type" value="Genomic_DNA"/>
</dbReference>
<dbReference type="GO" id="GO:0005506">
    <property type="term" value="F:iron ion binding"/>
    <property type="evidence" value="ECO:0007669"/>
    <property type="project" value="UniProtKB-UniRule"/>
</dbReference>
<keyword evidence="9" id="KW-1185">Reference proteome</keyword>
<dbReference type="AlphaFoldDB" id="A0A1M5A5N8"/>
<keyword evidence="3 6" id="KW-0249">Electron transport</keyword>
<gene>
    <name evidence="8" type="ORF">SAMN02745190_02213</name>
</gene>
<name>A0A1M5A5N8_9FIRM</name>
<dbReference type="InterPro" id="IPR017900">
    <property type="entry name" value="4Fe4S_Fe_S_CS"/>
</dbReference>
<feature type="domain" description="4Fe-4S ferredoxin-type" evidence="7">
    <location>
        <begin position="1"/>
        <end position="28"/>
    </location>
</feature>
<protein>
    <recommendedName>
        <fullName evidence="6">Ferredoxin</fullName>
    </recommendedName>
</protein>
<evidence type="ECO:0000256" key="5">
    <source>
        <dbReference type="ARBA" id="ARBA00023014"/>
    </source>
</evidence>
<keyword evidence="5 6" id="KW-0411">Iron-sulfur</keyword>
<comment type="function">
    <text evidence="6">Ferredoxins are iron-sulfur proteins that transfer electrons in a wide variety of metabolic reactions.</text>
</comment>
<accession>A0A1M5A5N8</accession>
<dbReference type="PROSITE" id="PS00198">
    <property type="entry name" value="4FE4S_FER_1"/>
    <property type="match status" value="1"/>
</dbReference>
<dbReference type="PROSITE" id="PS51379">
    <property type="entry name" value="4FE4S_FER_2"/>
    <property type="match status" value="1"/>
</dbReference>
<evidence type="ECO:0000256" key="4">
    <source>
        <dbReference type="ARBA" id="ARBA00023004"/>
    </source>
</evidence>
<dbReference type="STRING" id="1123243.SAMN02745190_02213"/>
<dbReference type="Pfam" id="PF13370">
    <property type="entry name" value="Fer4_13"/>
    <property type="match status" value="1"/>
</dbReference>
<organism evidence="8 9">
    <name type="scientific">Schwartzia succinivorans DSM 10502</name>
    <dbReference type="NCBI Taxonomy" id="1123243"/>
    <lineage>
        <taxon>Bacteria</taxon>
        <taxon>Bacillati</taxon>
        <taxon>Bacillota</taxon>
        <taxon>Negativicutes</taxon>
        <taxon>Selenomonadales</taxon>
        <taxon>Selenomonadaceae</taxon>
        <taxon>Schwartzia</taxon>
    </lineage>
</organism>
<dbReference type="InterPro" id="IPR051269">
    <property type="entry name" value="Fe-S_cluster_ET"/>
</dbReference>
<dbReference type="Proteomes" id="UP000184404">
    <property type="component" value="Unassembled WGS sequence"/>
</dbReference>
<evidence type="ECO:0000313" key="9">
    <source>
        <dbReference type="Proteomes" id="UP000184404"/>
    </source>
</evidence>
<dbReference type="OrthoDB" id="9803397at2"/>
<evidence type="ECO:0000313" key="8">
    <source>
        <dbReference type="EMBL" id="SHF25484.1"/>
    </source>
</evidence>
<keyword evidence="1 6" id="KW-0813">Transport</keyword>
<evidence type="ECO:0000256" key="6">
    <source>
        <dbReference type="RuleBase" id="RU368020"/>
    </source>
</evidence>
<evidence type="ECO:0000256" key="2">
    <source>
        <dbReference type="ARBA" id="ARBA00022723"/>
    </source>
</evidence>
<proteinExistence type="predicted"/>
<keyword evidence="4 6" id="KW-0408">Iron</keyword>
<sequence length="61" mass="6284">MKYKVDDSCVCCGACTAVCPTVFFMGDNGRVAAIADDVPEDVLEDAEDAMGGCPVGAIHTV</sequence>
<dbReference type="InterPro" id="IPR017896">
    <property type="entry name" value="4Fe4S_Fe-S-bd"/>
</dbReference>
<dbReference type="GO" id="GO:0009055">
    <property type="term" value="F:electron transfer activity"/>
    <property type="evidence" value="ECO:0007669"/>
    <property type="project" value="UniProtKB-UniRule"/>
</dbReference>
<dbReference type="PRINTS" id="PR00352">
    <property type="entry name" value="3FE4SFRDOXIN"/>
</dbReference>
<evidence type="ECO:0000256" key="1">
    <source>
        <dbReference type="ARBA" id="ARBA00022448"/>
    </source>
</evidence>
<dbReference type="Gene3D" id="3.30.70.20">
    <property type="match status" value="1"/>
</dbReference>
<dbReference type="PANTHER" id="PTHR36923:SF3">
    <property type="entry name" value="FERREDOXIN"/>
    <property type="match status" value="1"/>
</dbReference>
<dbReference type="InterPro" id="IPR001080">
    <property type="entry name" value="3Fe4S_ferredoxin"/>
</dbReference>
<reference evidence="8 9" key="1">
    <citation type="submission" date="2016-11" db="EMBL/GenBank/DDBJ databases">
        <authorList>
            <person name="Jaros S."/>
            <person name="Januszkiewicz K."/>
            <person name="Wedrychowicz H."/>
        </authorList>
    </citation>
    <scope>NUCLEOTIDE SEQUENCE [LARGE SCALE GENOMIC DNA]</scope>
    <source>
        <strain evidence="8 9">DSM 10502</strain>
    </source>
</reference>
<evidence type="ECO:0000256" key="3">
    <source>
        <dbReference type="ARBA" id="ARBA00022982"/>
    </source>
</evidence>
<dbReference type="PANTHER" id="PTHR36923">
    <property type="entry name" value="FERREDOXIN"/>
    <property type="match status" value="1"/>
</dbReference>
<dbReference type="GO" id="GO:0051536">
    <property type="term" value="F:iron-sulfur cluster binding"/>
    <property type="evidence" value="ECO:0007669"/>
    <property type="project" value="UniProtKB-KW"/>
</dbReference>
<dbReference type="SUPFAM" id="SSF54862">
    <property type="entry name" value="4Fe-4S ferredoxins"/>
    <property type="match status" value="1"/>
</dbReference>